<accession>A0A2H4JAM4</accession>
<evidence type="ECO:0000313" key="1">
    <source>
        <dbReference type="EMBL" id="ASN69556.1"/>
    </source>
</evidence>
<dbReference type="NCBIfam" id="TIGR01560">
    <property type="entry name" value="put_DNA_pack"/>
    <property type="match status" value="1"/>
</dbReference>
<dbReference type="InterPro" id="IPR021146">
    <property type="entry name" value="Phage_gp6-like_head-tail"/>
</dbReference>
<gene>
    <name evidence="1" type="ORF">2F2_37</name>
</gene>
<organism evidence="1">
    <name type="scientific">uncultured Caudovirales phage</name>
    <dbReference type="NCBI Taxonomy" id="2100421"/>
    <lineage>
        <taxon>Viruses</taxon>
        <taxon>Duplodnaviria</taxon>
        <taxon>Heunggongvirae</taxon>
        <taxon>Uroviricota</taxon>
        <taxon>Caudoviricetes</taxon>
        <taxon>Peduoviridae</taxon>
        <taxon>Maltschvirus</taxon>
        <taxon>Maltschvirus maltsch</taxon>
    </lineage>
</organism>
<dbReference type="CDD" id="cd08054">
    <property type="entry name" value="gp6"/>
    <property type="match status" value="1"/>
</dbReference>
<dbReference type="Pfam" id="PF05135">
    <property type="entry name" value="Phage_connect_1"/>
    <property type="match status" value="1"/>
</dbReference>
<protein>
    <recommendedName>
        <fullName evidence="2">Phage gp6-like head-tail connector protein</fullName>
    </recommendedName>
</protein>
<proteinExistence type="predicted"/>
<dbReference type="EMBL" id="MF417892">
    <property type="protein sequence ID" value="ASN69556.1"/>
    <property type="molecule type" value="Genomic_DNA"/>
</dbReference>
<name>A0A2H4JAM4_9CAUD</name>
<reference evidence="1" key="1">
    <citation type="submission" date="2017-06" db="EMBL/GenBank/DDBJ databases">
        <title>Novel phages from South African skin metaviromes.</title>
        <authorList>
            <person name="van Zyl L.J."/>
            <person name="Abrahams Y."/>
            <person name="Stander E.A."/>
            <person name="Kirby B.M."/>
            <person name="Clavaud C."/>
            <person name="Farcet C."/>
            <person name="Breton L."/>
            <person name="Trindade M.I."/>
        </authorList>
    </citation>
    <scope>NUCLEOTIDE SEQUENCE</scope>
</reference>
<evidence type="ECO:0008006" key="2">
    <source>
        <dbReference type="Google" id="ProtNLM"/>
    </source>
</evidence>
<dbReference type="InterPro" id="IPR006450">
    <property type="entry name" value="Phage_HK97_gp6-like"/>
</dbReference>
<sequence>MSIVSIEDLKLHLRYDDDSNDLMLQGYLEAADSVVKNYITDEFTNAEYPKAIHQAILLLCGYWDQYRNAEQETPVNGNFLPMPVQSLLYPYRKPTAI</sequence>
<dbReference type="Gene3D" id="1.10.3230.30">
    <property type="entry name" value="Phage gp6-like head-tail connector protein"/>
    <property type="match status" value="1"/>
</dbReference>